<evidence type="ECO:0000313" key="8">
    <source>
        <dbReference type="Proteomes" id="UP000027195"/>
    </source>
</evidence>
<gene>
    <name evidence="7" type="ORF">BOTBODRAFT_181318</name>
</gene>
<dbReference type="AlphaFoldDB" id="A0A067LUD0"/>
<dbReference type="OrthoDB" id="1368at2759"/>
<keyword evidence="6" id="KW-0472">Membrane</keyword>
<proteinExistence type="predicted"/>
<dbReference type="STRING" id="930990.A0A067LUD0"/>
<name>A0A067LUD0_BOTB1</name>
<keyword evidence="8" id="KW-1185">Reference proteome</keyword>
<dbReference type="GO" id="GO:0005254">
    <property type="term" value="F:chloride channel activity"/>
    <property type="evidence" value="ECO:0007669"/>
    <property type="project" value="InterPro"/>
</dbReference>
<evidence type="ECO:0000256" key="4">
    <source>
        <dbReference type="ARBA" id="ARBA00022989"/>
    </source>
</evidence>
<accession>A0A067LUD0</accession>
<dbReference type="Pfam" id="PF25539">
    <property type="entry name" value="Bestrophin_2"/>
    <property type="match status" value="2"/>
</dbReference>
<keyword evidence="3" id="KW-0812">Transmembrane</keyword>
<dbReference type="PANTHER" id="PTHR33281:SF21">
    <property type="entry name" value="MEMBRANE PROTEIN"/>
    <property type="match status" value="1"/>
</dbReference>
<sequence>MANQAKPSSGTLKSLTQALKVKPPARQELRKYSWLPDVLRVEGSIISRIIGPVLTVTAFATAIATANQVYHKDLKLTNNVVPLLSVVVGLILVFRNGTSYDRWAEGNRDWGAMVSNIRNLARLTWVDVTPAPNMSKAQHESFMKLKGRNAFMPNAALEGDGLRSEKIRMLKLMVSFAYAVKHHLRGERGTDYEDYKGVLVEGFDRFDEFGYERLLDSGPGDSYGTNGQSSGNAAAANNSRNLIRGVGTTYPDAQTPLLSNDHSTVEFHPYASNRSLPLPLVIAHELTRVIMKFKKAGCLENIGPAGMNTMNAMVQGMIDQLTAMERVAKSPIPISYSIHLKQCVTLYLFALPFTLVSDLGWRMIPIVTVVAFTLMGIEGIADEIEMPFGTDRSDLPLDKYCQELRDEILYMIERLTEVSDEVDLFVDQ</sequence>
<dbReference type="InterPro" id="IPR044669">
    <property type="entry name" value="YneE/VCCN1/2-like"/>
</dbReference>
<evidence type="ECO:0000256" key="6">
    <source>
        <dbReference type="ARBA" id="ARBA00023136"/>
    </source>
</evidence>
<evidence type="ECO:0000256" key="2">
    <source>
        <dbReference type="ARBA" id="ARBA00022448"/>
    </source>
</evidence>
<organism evidence="7 8">
    <name type="scientific">Botryobasidium botryosum (strain FD-172 SS1)</name>
    <dbReference type="NCBI Taxonomy" id="930990"/>
    <lineage>
        <taxon>Eukaryota</taxon>
        <taxon>Fungi</taxon>
        <taxon>Dikarya</taxon>
        <taxon>Basidiomycota</taxon>
        <taxon>Agaricomycotina</taxon>
        <taxon>Agaricomycetes</taxon>
        <taxon>Cantharellales</taxon>
        <taxon>Botryobasidiaceae</taxon>
        <taxon>Botryobasidium</taxon>
    </lineage>
</organism>
<evidence type="ECO:0000256" key="1">
    <source>
        <dbReference type="ARBA" id="ARBA00004141"/>
    </source>
</evidence>
<evidence type="ECO:0000313" key="7">
    <source>
        <dbReference type="EMBL" id="KDQ06729.1"/>
    </source>
</evidence>
<evidence type="ECO:0000256" key="3">
    <source>
        <dbReference type="ARBA" id="ARBA00022692"/>
    </source>
</evidence>
<dbReference type="PANTHER" id="PTHR33281">
    <property type="entry name" value="UPF0187 PROTEIN YNEE"/>
    <property type="match status" value="1"/>
</dbReference>
<dbReference type="Proteomes" id="UP000027195">
    <property type="component" value="Unassembled WGS sequence"/>
</dbReference>
<protein>
    <submittedName>
        <fullName evidence="7">Uncharacterized protein</fullName>
    </submittedName>
</protein>
<keyword evidence="5" id="KW-0406">Ion transport</keyword>
<reference evidence="8" key="1">
    <citation type="journal article" date="2014" name="Proc. Natl. Acad. Sci. U.S.A.">
        <title>Extensive sampling of basidiomycete genomes demonstrates inadequacy of the white-rot/brown-rot paradigm for wood decay fungi.</title>
        <authorList>
            <person name="Riley R."/>
            <person name="Salamov A.A."/>
            <person name="Brown D.W."/>
            <person name="Nagy L.G."/>
            <person name="Floudas D."/>
            <person name="Held B.W."/>
            <person name="Levasseur A."/>
            <person name="Lombard V."/>
            <person name="Morin E."/>
            <person name="Otillar R."/>
            <person name="Lindquist E.A."/>
            <person name="Sun H."/>
            <person name="LaButti K.M."/>
            <person name="Schmutz J."/>
            <person name="Jabbour D."/>
            <person name="Luo H."/>
            <person name="Baker S.E."/>
            <person name="Pisabarro A.G."/>
            <person name="Walton J.D."/>
            <person name="Blanchette R.A."/>
            <person name="Henrissat B."/>
            <person name="Martin F."/>
            <person name="Cullen D."/>
            <person name="Hibbett D.S."/>
            <person name="Grigoriev I.V."/>
        </authorList>
    </citation>
    <scope>NUCLEOTIDE SEQUENCE [LARGE SCALE GENOMIC DNA]</scope>
    <source>
        <strain evidence="8">FD-172 SS1</strain>
    </source>
</reference>
<keyword evidence="2" id="KW-0813">Transport</keyword>
<dbReference type="InParanoid" id="A0A067LUD0"/>
<dbReference type="GO" id="GO:0016020">
    <property type="term" value="C:membrane"/>
    <property type="evidence" value="ECO:0007669"/>
    <property type="project" value="UniProtKB-SubCell"/>
</dbReference>
<comment type="subcellular location">
    <subcellularLocation>
        <location evidence="1">Membrane</location>
        <topology evidence="1">Multi-pass membrane protein</topology>
    </subcellularLocation>
</comment>
<evidence type="ECO:0000256" key="5">
    <source>
        <dbReference type="ARBA" id="ARBA00023065"/>
    </source>
</evidence>
<keyword evidence="4" id="KW-1133">Transmembrane helix</keyword>
<dbReference type="HOGENOM" id="CLU_029790_6_0_1"/>
<dbReference type="EMBL" id="KL198125">
    <property type="protein sequence ID" value="KDQ06729.1"/>
    <property type="molecule type" value="Genomic_DNA"/>
</dbReference>